<dbReference type="Gene3D" id="3.40.50.150">
    <property type="entry name" value="Vaccinia Virus protein VP39"/>
    <property type="match status" value="1"/>
</dbReference>
<reference evidence="2" key="1">
    <citation type="submission" date="2022-06" db="EMBL/GenBank/DDBJ databases">
        <title>Isolation of gut microbiota from human fecal samples.</title>
        <authorList>
            <person name="Pamer E.G."/>
            <person name="Barat B."/>
            <person name="Waligurski E."/>
            <person name="Medina S."/>
            <person name="Paddock L."/>
            <person name="Mostad J."/>
        </authorList>
    </citation>
    <scope>NUCLEOTIDE SEQUENCE</scope>
    <source>
        <strain evidence="2">DFI.6.24</strain>
    </source>
</reference>
<dbReference type="AlphaFoldDB" id="A0AAP2UCX2"/>
<dbReference type="PANTHER" id="PTHR43591:SF24">
    <property type="entry name" value="2-METHOXY-6-POLYPRENYL-1,4-BENZOQUINOL METHYLASE, MITOCHONDRIAL"/>
    <property type="match status" value="1"/>
</dbReference>
<dbReference type="EMBL" id="JANGBO010000001">
    <property type="protein sequence ID" value="MCQ5060628.1"/>
    <property type="molecule type" value="Genomic_DNA"/>
</dbReference>
<protein>
    <submittedName>
        <fullName evidence="2">Class I SAM-dependent methyltransferase</fullName>
    </submittedName>
</protein>
<dbReference type="GO" id="GO:0032259">
    <property type="term" value="P:methylation"/>
    <property type="evidence" value="ECO:0007669"/>
    <property type="project" value="UniProtKB-KW"/>
</dbReference>
<dbReference type="GO" id="GO:0008757">
    <property type="term" value="F:S-adenosylmethionine-dependent methyltransferase activity"/>
    <property type="evidence" value="ECO:0007669"/>
    <property type="project" value="InterPro"/>
</dbReference>
<keyword evidence="2" id="KW-0808">Transferase</keyword>
<evidence type="ECO:0000313" key="3">
    <source>
        <dbReference type="Proteomes" id="UP001204814"/>
    </source>
</evidence>
<comment type="caution">
    <text evidence="2">The sequence shown here is derived from an EMBL/GenBank/DDBJ whole genome shotgun (WGS) entry which is preliminary data.</text>
</comment>
<proteinExistence type="predicted"/>
<dbReference type="InterPro" id="IPR029063">
    <property type="entry name" value="SAM-dependent_MTases_sf"/>
</dbReference>
<dbReference type="Proteomes" id="UP001204814">
    <property type="component" value="Unassembled WGS sequence"/>
</dbReference>
<organism evidence="2 3">
    <name type="scientific">Faecalibacillus intestinalis</name>
    <dbReference type="NCBI Taxonomy" id="1982626"/>
    <lineage>
        <taxon>Bacteria</taxon>
        <taxon>Bacillati</taxon>
        <taxon>Bacillota</taxon>
        <taxon>Erysipelotrichia</taxon>
        <taxon>Erysipelotrichales</taxon>
        <taxon>Coprobacillaceae</taxon>
        <taxon>Faecalibacillus</taxon>
    </lineage>
</organism>
<gene>
    <name evidence="2" type="ORF">NE542_02055</name>
</gene>
<accession>A0AAP2UCX2</accession>
<evidence type="ECO:0000313" key="2">
    <source>
        <dbReference type="EMBL" id="MCQ5060628.1"/>
    </source>
</evidence>
<evidence type="ECO:0000259" key="1">
    <source>
        <dbReference type="Pfam" id="PF08241"/>
    </source>
</evidence>
<dbReference type="CDD" id="cd02440">
    <property type="entry name" value="AdoMet_MTases"/>
    <property type="match status" value="1"/>
</dbReference>
<name>A0AAP2UCX2_9FIRM</name>
<feature type="domain" description="Methyltransferase type 11" evidence="1">
    <location>
        <begin position="51"/>
        <end position="145"/>
    </location>
</feature>
<dbReference type="RefSeq" id="WP_117346982.1">
    <property type="nucleotide sequence ID" value="NZ_JAJDKX010000001.1"/>
</dbReference>
<sequence>MTTKLNKIADYWNQRSSGYSLDNQEELLNDQEKWLKLIHTYVPLKKELKVLDLGCGPGFLSILLSKQGCQVTGIDYSNQMLEEAKHNAKENNVHTDFKKMDVQELTFDDESFDFVITRNVTWNLEKPKQAYQEIYRVLKNKGHLLNIDGNHYYHYQDHDYQRNGHSDHQHMEGIDVSIIDTIAKDLMLSYVLRPQFDKDLLNEIGFVLVESQILKSEQTKKGKELIRQFLIHAIK</sequence>
<dbReference type="SUPFAM" id="SSF53335">
    <property type="entry name" value="S-adenosyl-L-methionine-dependent methyltransferases"/>
    <property type="match status" value="1"/>
</dbReference>
<dbReference type="InterPro" id="IPR013216">
    <property type="entry name" value="Methyltransf_11"/>
</dbReference>
<keyword evidence="2" id="KW-0489">Methyltransferase</keyword>
<dbReference type="Pfam" id="PF08241">
    <property type="entry name" value="Methyltransf_11"/>
    <property type="match status" value="1"/>
</dbReference>
<dbReference type="PANTHER" id="PTHR43591">
    <property type="entry name" value="METHYLTRANSFERASE"/>
    <property type="match status" value="1"/>
</dbReference>